<reference evidence="2" key="1">
    <citation type="submission" date="2022-11" db="UniProtKB">
        <authorList>
            <consortium name="WormBaseParasite"/>
        </authorList>
    </citation>
    <scope>IDENTIFICATION</scope>
</reference>
<proteinExistence type="predicted"/>
<evidence type="ECO:0000313" key="1">
    <source>
        <dbReference type="Proteomes" id="UP000887565"/>
    </source>
</evidence>
<sequence>MIDSGLCLAKDIEHLFSIFDLICQYIAKTFMFTKAQNSKGSQNNFVKIIEINLDFHQKRQRNNMLMYKSYKHKLSRHFLTAQQKIRITTIVKKVDMAHPKWLPMGLENP</sequence>
<organism evidence="1 2">
    <name type="scientific">Romanomermis culicivorax</name>
    <name type="common">Nematode worm</name>
    <dbReference type="NCBI Taxonomy" id="13658"/>
    <lineage>
        <taxon>Eukaryota</taxon>
        <taxon>Metazoa</taxon>
        <taxon>Ecdysozoa</taxon>
        <taxon>Nematoda</taxon>
        <taxon>Enoplea</taxon>
        <taxon>Dorylaimia</taxon>
        <taxon>Mermithida</taxon>
        <taxon>Mermithoidea</taxon>
        <taxon>Mermithidae</taxon>
        <taxon>Romanomermis</taxon>
    </lineage>
</organism>
<keyword evidence="1" id="KW-1185">Reference proteome</keyword>
<evidence type="ECO:0000313" key="2">
    <source>
        <dbReference type="WBParaSite" id="nRc.2.0.1.t09854-RA"/>
    </source>
</evidence>
<accession>A0A915I6T8</accession>
<name>A0A915I6T8_ROMCU</name>
<dbReference type="AlphaFoldDB" id="A0A915I6T8"/>
<protein>
    <submittedName>
        <fullName evidence="2">Uncharacterized protein</fullName>
    </submittedName>
</protein>
<dbReference type="Proteomes" id="UP000887565">
    <property type="component" value="Unplaced"/>
</dbReference>
<dbReference type="WBParaSite" id="nRc.2.0.1.t09854-RA">
    <property type="protein sequence ID" value="nRc.2.0.1.t09854-RA"/>
    <property type="gene ID" value="nRc.2.0.1.g09854"/>
</dbReference>